<feature type="region of interest" description="Disordered" evidence="5">
    <location>
        <begin position="24"/>
        <end position="58"/>
    </location>
</feature>
<evidence type="ECO:0000256" key="2">
    <source>
        <dbReference type="ARBA" id="ARBA00022618"/>
    </source>
</evidence>
<dbReference type="InterPro" id="IPR036388">
    <property type="entry name" value="WH-like_DNA-bd_sf"/>
</dbReference>
<feature type="compositionally biased region" description="Acidic residues" evidence="5">
    <location>
        <begin position="252"/>
        <end position="281"/>
    </location>
</feature>
<dbReference type="Proteomes" id="UP001214043">
    <property type="component" value="Chromosome"/>
</dbReference>
<keyword evidence="3" id="KW-0159">Chromosome partition</keyword>
<evidence type="ECO:0000256" key="5">
    <source>
        <dbReference type="SAM" id="MobiDB-lite"/>
    </source>
</evidence>
<evidence type="ECO:0000256" key="1">
    <source>
        <dbReference type="ARBA" id="ARBA00022490"/>
    </source>
</evidence>
<dbReference type="NCBIfam" id="TIGR00281">
    <property type="entry name" value="SMC-Scp complex subunit ScpB"/>
    <property type="match status" value="1"/>
</dbReference>
<name>A0AAE9ZAI4_9PROT</name>
<dbReference type="AlphaFoldDB" id="A0AAE9ZAI4"/>
<feature type="region of interest" description="Disordered" evidence="5">
    <location>
        <begin position="242"/>
        <end position="281"/>
    </location>
</feature>
<keyword evidence="2" id="KW-0132">Cell division</keyword>
<protein>
    <submittedName>
        <fullName evidence="6">SMC-Scp complex subunit ScpB</fullName>
    </submittedName>
</protein>
<evidence type="ECO:0000313" key="7">
    <source>
        <dbReference type="Proteomes" id="UP001214043"/>
    </source>
</evidence>
<dbReference type="SUPFAM" id="SSF46785">
    <property type="entry name" value="Winged helix' DNA-binding domain"/>
    <property type="match status" value="2"/>
</dbReference>
<dbReference type="Gene3D" id="1.10.10.10">
    <property type="entry name" value="Winged helix-like DNA-binding domain superfamily/Winged helix DNA-binding domain"/>
    <property type="match status" value="2"/>
</dbReference>
<gene>
    <name evidence="6" type="primary">scpB</name>
    <name evidence="6" type="ORF">PUV54_11775</name>
</gene>
<feature type="compositionally biased region" description="Acidic residues" evidence="5">
    <location>
        <begin position="24"/>
        <end position="44"/>
    </location>
</feature>
<keyword evidence="1" id="KW-0963">Cytoplasm</keyword>
<dbReference type="Pfam" id="PF04079">
    <property type="entry name" value="SMC_ScpB"/>
    <property type="match status" value="1"/>
</dbReference>
<evidence type="ECO:0000313" key="6">
    <source>
        <dbReference type="EMBL" id="WDI30634.1"/>
    </source>
</evidence>
<proteinExistence type="predicted"/>
<dbReference type="PANTHER" id="PTHR34298:SF2">
    <property type="entry name" value="SEGREGATION AND CONDENSATION PROTEIN B"/>
    <property type="match status" value="1"/>
</dbReference>
<organism evidence="6 7">
    <name type="scientific">Hyphococcus flavus</name>
    <dbReference type="NCBI Taxonomy" id="1866326"/>
    <lineage>
        <taxon>Bacteria</taxon>
        <taxon>Pseudomonadati</taxon>
        <taxon>Pseudomonadota</taxon>
        <taxon>Alphaproteobacteria</taxon>
        <taxon>Parvularculales</taxon>
        <taxon>Parvularculaceae</taxon>
        <taxon>Hyphococcus</taxon>
    </lineage>
</organism>
<dbReference type="InterPro" id="IPR036390">
    <property type="entry name" value="WH_DNA-bd_sf"/>
</dbReference>
<reference evidence="6" key="1">
    <citation type="submission" date="2023-02" db="EMBL/GenBank/DDBJ databases">
        <title>Genome sequence of Hyphococcus flavus.</title>
        <authorList>
            <person name="Rong J.-C."/>
            <person name="Zhao Q."/>
            <person name="Yi M."/>
            <person name="Wu J.-Y."/>
        </authorList>
    </citation>
    <scope>NUCLEOTIDE SEQUENCE</scope>
    <source>
        <strain evidence="6">MCCC 1K03223</strain>
    </source>
</reference>
<evidence type="ECO:0000256" key="3">
    <source>
        <dbReference type="ARBA" id="ARBA00022829"/>
    </source>
</evidence>
<dbReference type="InterPro" id="IPR005234">
    <property type="entry name" value="ScpB_csome_segregation"/>
</dbReference>
<dbReference type="KEGG" id="hfl:PUV54_11775"/>
<dbReference type="RefSeq" id="WP_274492443.1">
    <property type="nucleotide sequence ID" value="NZ_CP118166.1"/>
</dbReference>
<dbReference type="EMBL" id="CP118166">
    <property type="protein sequence ID" value="WDI30634.1"/>
    <property type="molecule type" value="Genomic_DNA"/>
</dbReference>
<dbReference type="GO" id="GO:0051301">
    <property type="term" value="P:cell division"/>
    <property type="evidence" value="ECO:0007669"/>
    <property type="project" value="UniProtKB-KW"/>
</dbReference>
<dbReference type="PANTHER" id="PTHR34298">
    <property type="entry name" value="SEGREGATION AND CONDENSATION PROTEIN B"/>
    <property type="match status" value="1"/>
</dbReference>
<accession>A0AAE9ZAI4</accession>
<dbReference type="GO" id="GO:0051304">
    <property type="term" value="P:chromosome separation"/>
    <property type="evidence" value="ECO:0007669"/>
    <property type="project" value="InterPro"/>
</dbReference>
<sequence>MDHDAGRDFKELDARAAQEALAEELADGADDQEEVNSVSEDTEEEKPKKKKKAAAQEPVVEWSEEDLAEHSRMVEALLFAAAEPLDVKSIADRLPAGADVPALIERLKAEYEGRGVEIAAIEDKWRFVTAADVAHVLQKERATQRKLSRAALETLAIIAYHQPCTRADIEDVRGVQVAKGSLDQLLEIGWVKMRGKRKDVPGRPTLYGTTQGFLEHFGLESVTDLPGLADLKAAGMLDARLPPGFSVPSPVDGDDEDGEDDEESAEFSQDFLEEADETADA</sequence>
<keyword evidence="7" id="KW-1185">Reference proteome</keyword>
<evidence type="ECO:0000256" key="4">
    <source>
        <dbReference type="ARBA" id="ARBA00023306"/>
    </source>
</evidence>
<keyword evidence="4" id="KW-0131">Cell cycle</keyword>